<dbReference type="AlphaFoldDB" id="A0A164PGQ3"/>
<keyword evidence="8 10" id="KW-0503">Monooxygenase</keyword>
<proteinExistence type="inferred from homology"/>
<keyword evidence="4 9" id="KW-0349">Heme</keyword>
<gene>
    <name evidence="11" type="ORF">SISNIDRAFT_479897</name>
</gene>
<protein>
    <submittedName>
        <fullName evidence="11">Cytochrome P450</fullName>
    </submittedName>
</protein>
<accession>A0A164PGQ3</accession>
<comment type="similarity">
    <text evidence="3 10">Belongs to the cytochrome P450 family.</text>
</comment>
<dbReference type="PRINTS" id="PR00463">
    <property type="entry name" value="EP450I"/>
</dbReference>
<dbReference type="CDD" id="cd11065">
    <property type="entry name" value="CYP64-like"/>
    <property type="match status" value="1"/>
</dbReference>
<comment type="pathway">
    <text evidence="2">Secondary metabolite biosynthesis.</text>
</comment>
<evidence type="ECO:0000256" key="2">
    <source>
        <dbReference type="ARBA" id="ARBA00005179"/>
    </source>
</evidence>
<dbReference type="PROSITE" id="PS00086">
    <property type="entry name" value="CYTOCHROME_P450"/>
    <property type="match status" value="1"/>
</dbReference>
<evidence type="ECO:0000256" key="4">
    <source>
        <dbReference type="ARBA" id="ARBA00022617"/>
    </source>
</evidence>
<evidence type="ECO:0000256" key="5">
    <source>
        <dbReference type="ARBA" id="ARBA00022723"/>
    </source>
</evidence>
<dbReference type="PRINTS" id="PR00385">
    <property type="entry name" value="P450"/>
</dbReference>
<dbReference type="PANTHER" id="PTHR46300">
    <property type="entry name" value="P450, PUTATIVE (EUROFUNG)-RELATED-RELATED"/>
    <property type="match status" value="1"/>
</dbReference>
<evidence type="ECO:0000256" key="10">
    <source>
        <dbReference type="RuleBase" id="RU000461"/>
    </source>
</evidence>
<dbReference type="InterPro" id="IPR036396">
    <property type="entry name" value="Cyt_P450_sf"/>
</dbReference>
<dbReference type="InterPro" id="IPR017972">
    <property type="entry name" value="Cyt_P450_CS"/>
</dbReference>
<comment type="cofactor">
    <cofactor evidence="1 9">
        <name>heme</name>
        <dbReference type="ChEBI" id="CHEBI:30413"/>
    </cofactor>
</comment>
<evidence type="ECO:0000256" key="9">
    <source>
        <dbReference type="PIRSR" id="PIRSR602401-1"/>
    </source>
</evidence>
<evidence type="ECO:0000256" key="6">
    <source>
        <dbReference type="ARBA" id="ARBA00023002"/>
    </source>
</evidence>
<sequence>MLQTMSASFPNLLVVGCVLSLLLLWKKSRELSLPPGPRNWPWHYSPPVKSTQKSWIRYAEWKKVYGPVASYTRRKSFIIVINTAKAAVDLLEKRSRIYSDRPASVMVGELMEFDRSFFRLSISNPRFQIYRKLFHQELGPQAVKAHISTVERETRTYLRNLLREPANFRKHIKRLSSSIVIKIAFGYSVVSENDHFVGLVNAWFDHANSQLATAGQWMVDSYPFLRHLPRWLPGAGFLRFADEERKKHRELLSAPLNWVKTQIAEGKENPSFASRRLSRPQRLPEDDDITKYVAASIYFGGGDTNAAALITFILLMVLHPEIQKRAREELERVVGTDRLPTVDDAESLPYVNALIKEVLRFHPVAPLGTLPAVPHRVTEDDEYEGMRIPKGSTVVVNIWSILHDESLYPEHMKFDPERHLPNLTKSEPQPDPRNFVFGFGRRICPGIHLAEVALFLAICSTLAMFEISKARDKDGSVITPQLEFAEGIVSFANTFDCTITPRSLSTVELLHLSEE</sequence>
<keyword evidence="5 9" id="KW-0479">Metal-binding</keyword>
<dbReference type="Proteomes" id="UP000076722">
    <property type="component" value="Unassembled WGS sequence"/>
</dbReference>
<dbReference type="Pfam" id="PF00067">
    <property type="entry name" value="p450"/>
    <property type="match status" value="1"/>
</dbReference>
<keyword evidence="7 9" id="KW-0408">Iron</keyword>
<dbReference type="InterPro" id="IPR050364">
    <property type="entry name" value="Cytochrome_P450_fung"/>
</dbReference>
<dbReference type="SUPFAM" id="SSF48264">
    <property type="entry name" value="Cytochrome P450"/>
    <property type="match status" value="1"/>
</dbReference>
<dbReference type="GO" id="GO:0020037">
    <property type="term" value="F:heme binding"/>
    <property type="evidence" value="ECO:0007669"/>
    <property type="project" value="InterPro"/>
</dbReference>
<dbReference type="OrthoDB" id="2789670at2759"/>
<evidence type="ECO:0000313" key="12">
    <source>
        <dbReference type="Proteomes" id="UP000076722"/>
    </source>
</evidence>
<dbReference type="EMBL" id="KV419434">
    <property type="protein sequence ID" value="KZS88710.1"/>
    <property type="molecule type" value="Genomic_DNA"/>
</dbReference>
<dbReference type="GO" id="GO:0004497">
    <property type="term" value="F:monooxygenase activity"/>
    <property type="evidence" value="ECO:0007669"/>
    <property type="project" value="UniProtKB-KW"/>
</dbReference>
<keyword evidence="12" id="KW-1185">Reference proteome</keyword>
<dbReference type="InterPro" id="IPR002401">
    <property type="entry name" value="Cyt_P450_E_grp-I"/>
</dbReference>
<keyword evidence="6 10" id="KW-0560">Oxidoreductase</keyword>
<evidence type="ECO:0000256" key="8">
    <source>
        <dbReference type="ARBA" id="ARBA00023033"/>
    </source>
</evidence>
<evidence type="ECO:0000313" key="11">
    <source>
        <dbReference type="EMBL" id="KZS88710.1"/>
    </source>
</evidence>
<dbReference type="Gene3D" id="1.10.630.10">
    <property type="entry name" value="Cytochrome P450"/>
    <property type="match status" value="1"/>
</dbReference>
<evidence type="ECO:0000256" key="7">
    <source>
        <dbReference type="ARBA" id="ARBA00023004"/>
    </source>
</evidence>
<evidence type="ECO:0000256" key="3">
    <source>
        <dbReference type="ARBA" id="ARBA00010617"/>
    </source>
</evidence>
<dbReference type="GO" id="GO:0016705">
    <property type="term" value="F:oxidoreductase activity, acting on paired donors, with incorporation or reduction of molecular oxygen"/>
    <property type="evidence" value="ECO:0007669"/>
    <property type="project" value="InterPro"/>
</dbReference>
<dbReference type="STRING" id="1314777.A0A164PGQ3"/>
<feature type="binding site" description="axial binding residue" evidence="9">
    <location>
        <position position="444"/>
    </location>
    <ligand>
        <name>heme</name>
        <dbReference type="ChEBI" id="CHEBI:30413"/>
    </ligand>
    <ligandPart>
        <name>Fe</name>
        <dbReference type="ChEBI" id="CHEBI:18248"/>
    </ligandPart>
</feature>
<reference evidence="11 12" key="1">
    <citation type="journal article" date="2016" name="Mol. Biol. Evol.">
        <title>Comparative Genomics of Early-Diverging Mushroom-Forming Fungi Provides Insights into the Origins of Lignocellulose Decay Capabilities.</title>
        <authorList>
            <person name="Nagy L.G."/>
            <person name="Riley R."/>
            <person name="Tritt A."/>
            <person name="Adam C."/>
            <person name="Daum C."/>
            <person name="Floudas D."/>
            <person name="Sun H."/>
            <person name="Yadav J.S."/>
            <person name="Pangilinan J."/>
            <person name="Larsson K.H."/>
            <person name="Matsuura K."/>
            <person name="Barry K."/>
            <person name="Labutti K."/>
            <person name="Kuo R."/>
            <person name="Ohm R.A."/>
            <person name="Bhattacharya S.S."/>
            <person name="Shirouzu T."/>
            <person name="Yoshinaga Y."/>
            <person name="Martin F.M."/>
            <person name="Grigoriev I.V."/>
            <person name="Hibbett D.S."/>
        </authorList>
    </citation>
    <scope>NUCLEOTIDE SEQUENCE [LARGE SCALE GENOMIC DNA]</scope>
    <source>
        <strain evidence="11 12">HHB9708</strain>
    </source>
</reference>
<evidence type="ECO:0000256" key="1">
    <source>
        <dbReference type="ARBA" id="ARBA00001971"/>
    </source>
</evidence>
<dbReference type="InterPro" id="IPR001128">
    <property type="entry name" value="Cyt_P450"/>
</dbReference>
<name>A0A164PGQ3_9AGAM</name>
<organism evidence="11 12">
    <name type="scientific">Sistotremastrum niveocremeum HHB9708</name>
    <dbReference type="NCBI Taxonomy" id="1314777"/>
    <lineage>
        <taxon>Eukaryota</taxon>
        <taxon>Fungi</taxon>
        <taxon>Dikarya</taxon>
        <taxon>Basidiomycota</taxon>
        <taxon>Agaricomycotina</taxon>
        <taxon>Agaricomycetes</taxon>
        <taxon>Sistotremastrales</taxon>
        <taxon>Sistotremastraceae</taxon>
        <taxon>Sertulicium</taxon>
        <taxon>Sertulicium niveocremeum</taxon>
    </lineage>
</organism>
<dbReference type="GO" id="GO:0005506">
    <property type="term" value="F:iron ion binding"/>
    <property type="evidence" value="ECO:0007669"/>
    <property type="project" value="InterPro"/>
</dbReference>
<dbReference type="PANTHER" id="PTHR46300:SF7">
    <property type="entry name" value="P450, PUTATIVE (EUROFUNG)-RELATED"/>
    <property type="match status" value="1"/>
</dbReference>